<evidence type="ECO:0000313" key="6">
    <source>
        <dbReference type="Proteomes" id="UP000283895"/>
    </source>
</evidence>
<dbReference type="CDD" id="cd07813">
    <property type="entry name" value="COQ10p_like"/>
    <property type="match status" value="1"/>
</dbReference>
<dbReference type="Gene3D" id="3.30.530.20">
    <property type="match status" value="1"/>
</dbReference>
<evidence type="ECO:0000259" key="4">
    <source>
        <dbReference type="Pfam" id="PF03364"/>
    </source>
</evidence>
<dbReference type="Pfam" id="PF03364">
    <property type="entry name" value="Polyketide_cyc"/>
    <property type="match status" value="1"/>
</dbReference>
<keyword evidence="6" id="KW-1185">Reference proteome</keyword>
<dbReference type="InterPro" id="IPR005031">
    <property type="entry name" value="COQ10_START"/>
</dbReference>
<dbReference type="OrthoDB" id="292693at2759"/>
<protein>
    <recommendedName>
        <fullName evidence="4">Coenzyme Q-binding protein COQ10 START domain-containing protein</fullName>
    </recommendedName>
</protein>
<dbReference type="GO" id="GO:0048039">
    <property type="term" value="F:ubiquinone binding"/>
    <property type="evidence" value="ECO:0007669"/>
    <property type="project" value="InterPro"/>
</dbReference>
<proteinExistence type="inferred from homology"/>
<dbReference type="PANTHER" id="PTHR12901">
    <property type="entry name" value="SPERM PROTEIN HOMOLOG"/>
    <property type="match status" value="1"/>
</dbReference>
<dbReference type="GO" id="GO:0005739">
    <property type="term" value="C:mitochondrion"/>
    <property type="evidence" value="ECO:0007669"/>
    <property type="project" value="TreeGrafter"/>
</dbReference>
<accession>A0A423VAH7</accession>
<comment type="caution">
    <text evidence="5">The sequence shown here is derived from an EMBL/GenBank/DDBJ whole genome shotgun (WGS) entry which is preliminary data.</text>
</comment>
<sequence length="210" mass="23844">MATKAPLRLSGSRLLRRSPVLIPRRTFFQDILPSTNKPLTINVTRTLPYPRSKLYDLIVDVDSYSSFLPYCQQSLVTAWSNPEPNSQPPGRRWPTEGELTIGFGPITQSYTSRIVCVPGRSVEALSGRNETSIQKRDGDRNPFKSLATKWTVADEVVKREGDWTKVDLDLNMLFADPMVQMMLGKMADDMATKMIEAFEQRARELFGSRR</sequence>
<comment type="function">
    <text evidence="3">Required for the function of coenzyme Q in the respiratory chain. May serve as a chaperone or may be involved in the transport of Q6 from its site of synthesis to the catalytic sites of the respiratory complexes.</text>
</comment>
<dbReference type="InterPro" id="IPR044996">
    <property type="entry name" value="COQ10-like"/>
</dbReference>
<dbReference type="STRING" id="356882.A0A423VAH7"/>
<name>A0A423VAH7_9PEZI</name>
<dbReference type="GO" id="GO:0045333">
    <property type="term" value="P:cellular respiration"/>
    <property type="evidence" value="ECO:0007669"/>
    <property type="project" value="InterPro"/>
</dbReference>
<evidence type="ECO:0000313" key="5">
    <source>
        <dbReference type="EMBL" id="ROV87884.1"/>
    </source>
</evidence>
<organism evidence="5 6">
    <name type="scientific">Cytospora schulzeri</name>
    <dbReference type="NCBI Taxonomy" id="448051"/>
    <lineage>
        <taxon>Eukaryota</taxon>
        <taxon>Fungi</taxon>
        <taxon>Dikarya</taxon>
        <taxon>Ascomycota</taxon>
        <taxon>Pezizomycotina</taxon>
        <taxon>Sordariomycetes</taxon>
        <taxon>Sordariomycetidae</taxon>
        <taxon>Diaporthales</taxon>
        <taxon>Cytosporaceae</taxon>
        <taxon>Cytospora</taxon>
    </lineage>
</organism>
<feature type="domain" description="Coenzyme Q-binding protein COQ10 START" evidence="4">
    <location>
        <begin position="47"/>
        <end position="199"/>
    </location>
</feature>
<dbReference type="SUPFAM" id="SSF55961">
    <property type="entry name" value="Bet v1-like"/>
    <property type="match status" value="1"/>
</dbReference>
<dbReference type="InterPro" id="IPR023393">
    <property type="entry name" value="START-like_dom_sf"/>
</dbReference>
<gene>
    <name evidence="5" type="ORF">VMCG_10292</name>
</gene>
<evidence type="ECO:0000256" key="1">
    <source>
        <dbReference type="ARBA" id="ARBA00006885"/>
    </source>
</evidence>
<dbReference type="Proteomes" id="UP000283895">
    <property type="component" value="Unassembled WGS sequence"/>
</dbReference>
<evidence type="ECO:0000256" key="3">
    <source>
        <dbReference type="ARBA" id="ARBA00024947"/>
    </source>
</evidence>
<evidence type="ECO:0000256" key="2">
    <source>
        <dbReference type="ARBA" id="ARBA00011814"/>
    </source>
</evidence>
<comment type="similarity">
    <text evidence="1">Belongs to the COQ10 family.</text>
</comment>
<comment type="subunit">
    <text evidence="2">Interacts with coenzyme Q.</text>
</comment>
<dbReference type="AlphaFoldDB" id="A0A423VAH7"/>
<reference evidence="5 6" key="1">
    <citation type="submission" date="2015-09" db="EMBL/GenBank/DDBJ databases">
        <title>Host preference determinants of Valsa canker pathogens revealed by comparative genomics.</title>
        <authorList>
            <person name="Yin Z."/>
            <person name="Huang L."/>
        </authorList>
    </citation>
    <scope>NUCLEOTIDE SEQUENCE [LARGE SCALE GENOMIC DNA]</scope>
    <source>
        <strain evidence="5 6">03-1</strain>
    </source>
</reference>
<dbReference type="PANTHER" id="PTHR12901:SF10">
    <property type="entry name" value="COENZYME Q-BINDING PROTEIN COQ10, MITOCHONDRIAL"/>
    <property type="match status" value="1"/>
</dbReference>
<dbReference type="EMBL" id="LKEA01000086">
    <property type="protein sequence ID" value="ROV87884.1"/>
    <property type="molecule type" value="Genomic_DNA"/>
</dbReference>